<keyword evidence="5" id="KW-1185">Reference proteome</keyword>
<dbReference type="SUPFAM" id="SSF51430">
    <property type="entry name" value="NAD(P)-linked oxidoreductase"/>
    <property type="match status" value="1"/>
</dbReference>
<sequence>MSFWAPPPQPATKLGVYRTLSAKAGVHVSPLQLGAMSIGDKWESLGMGSMNKESSFKLLDAYFDAGGNFIDTANAYQDETSEMFIGEWAEKRDIRDQLVIATKYTTCLKRRQDNYAQKVNYMGNNIKSMHISVEASLKKLRTSYIDILYVHWWDWDTSVEEVMDGLHNLVVQGKVLYLGVSDTPAWIVAQANQYARDHGKSPFVIYQGAWNVMARSFEREIIPMARAYGRGTPSLFNPELHVLTAVQGMALAPWNVLAAGKLRTDAEEEARRASGEKGRMMFGPNWERNADEKKMCAALEKVAGELGAKHITSVAIAYLMQKLPYVFPIIGGRKVEHLMANIESLDLVLTPEQITYLESILPFDPGFPSTMIGNGLQHSNLMTSVTHFDRLPVPEAIRHGK</sequence>
<dbReference type="PANTHER" id="PTHR43364:SF2">
    <property type="entry name" value="ARYL-ALCOHOL DEHYDROGENASE AAD10-RELATED"/>
    <property type="match status" value="1"/>
</dbReference>
<evidence type="ECO:0000313" key="4">
    <source>
        <dbReference type="EMBL" id="CAK5266516.1"/>
    </source>
</evidence>
<dbReference type="PANTHER" id="PTHR43364">
    <property type="entry name" value="NADH-SPECIFIC METHYLGLYOXAL REDUCTASE-RELATED"/>
    <property type="match status" value="1"/>
</dbReference>
<comment type="caution">
    <text evidence="4">The sequence shown here is derived from an EMBL/GenBank/DDBJ whole genome shotgun (WGS) entry which is preliminary data.</text>
</comment>
<dbReference type="InterPro" id="IPR036812">
    <property type="entry name" value="NAD(P)_OxRdtase_dom_sf"/>
</dbReference>
<evidence type="ECO:0000259" key="3">
    <source>
        <dbReference type="Pfam" id="PF00248"/>
    </source>
</evidence>
<evidence type="ECO:0000256" key="1">
    <source>
        <dbReference type="ARBA" id="ARBA00023002"/>
    </source>
</evidence>
<gene>
    <name evidence="4" type="ORF">MYCIT1_LOCUS8305</name>
</gene>
<dbReference type="Pfam" id="PF00248">
    <property type="entry name" value="Aldo_ket_red"/>
    <property type="match status" value="1"/>
</dbReference>
<evidence type="ECO:0000313" key="5">
    <source>
        <dbReference type="Proteomes" id="UP001295794"/>
    </source>
</evidence>
<accession>A0AAD2Q1S2</accession>
<organism evidence="4 5">
    <name type="scientific">Mycena citricolor</name>
    <dbReference type="NCBI Taxonomy" id="2018698"/>
    <lineage>
        <taxon>Eukaryota</taxon>
        <taxon>Fungi</taxon>
        <taxon>Dikarya</taxon>
        <taxon>Basidiomycota</taxon>
        <taxon>Agaricomycotina</taxon>
        <taxon>Agaricomycetes</taxon>
        <taxon>Agaricomycetidae</taxon>
        <taxon>Agaricales</taxon>
        <taxon>Marasmiineae</taxon>
        <taxon>Mycenaceae</taxon>
        <taxon>Mycena</taxon>
    </lineage>
</organism>
<dbReference type="EMBL" id="CAVNYO010000109">
    <property type="protein sequence ID" value="CAK5266516.1"/>
    <property type="molecule type" value="Genomic_DNA"/>
</dbReference>
<protein>
    <recommendedName>
        <fullName evidence="3">NADP-dependent oxidoreductase domain-containing protein</fullName>
    </recommendedName>
</protein>
<dbReference type="GO" id="GO:0016491">
    <property type="term" value="F:oxidoreductase activity"/>
    <property type="evidence" value="ECO:0007669"/>
    <property type="project" value="UniProtKB-KW"/>
</dbReference>
<name>A0AAD2Q1S2_9AGAR</name>
<comment type="similarity">
    <text evidence="2">Belongs to the aldo/keto reductase family. Aldo/keto reductase 2 subfamily.</text>
</comment>
<dbReference type="AlphaFoldDB" id="A0AAD2Q1S2"/>
<dbReference type="InterPro" id="IPR023210">
    <property type="entry name" value="NADP_OxRdtase_dom"/>
</dbReference>
<keyword evidence="1" id="KW-0560">Oxidoreductase</keyword>
<dbReference type="Proteomes" id="UP001295794">
    <property type="component" value="Unassembled WGS sequence"/>
</dbReference>
<dbReference type="InterPro" id="IPR050523">
    <property type="entry name" value="AKR_Detox_Biosynth"/>
</dbReference>
<reference evidence="4" key="1">
    <citation type="submission" date="2023-11" db="EMBL/GenBank/DDBJ databases">
        <authorList>
            <person name="De Vega J J."/>
            <person name="De Vega J J."/>
        </authorList>
    </citation>
    <scope>NUCLEOTIDE SEQUENCE</scope>
</reference>
<feature type="domain" description="NADP-dependent oxidoreductase" evidence="3">
    <location>
        <begin position="30"/>
        <end position="360"/>
    </location>
</feature>
<evidence type="ECO:0000256" key="2">
    <source>
        <dbReference type="ARBA" id="ARBA00038157"/>
    </source>
</evidence>
<proteinExistence type="inferred from homology"/>
<dbReference type="Gene3D" id="3.20.20.100">
    <property type="entry name" value="NADP-dependent oxidoreductase domain"/>
    <property type="match status" value="1"/>
</dbReference>